<keyword evidence="3 10" id="KW-0946">Virion</keyword>
<dbReference type="GO" id="GO:0039660">
    <property type="term" value="F:structural constituent of virion"/>
    <property type="evidence" value="ECO:0007669"/>
    <property type="project" value="UniProtKB-UniRule"/>
</dbReference>
<dbReference type="HAMAP" id="MF_04201">
    <property type="entry name" value="ALPHA_CORONA_M"/>
    <property type="match status" value="1"/>
</dbReference>
<evidence type="ECO:0000256" key="6">
    <source>
        <dbReference type="ARBA" id="ARBA00022989"/>
    </source>
</evidence>
<proteinExistence type="inferred from homology"/>
<feature type="transmembrane region" description="Helical" evidence="11">
    <location>
        <begin position="32"/>
        <end position="50"/>
    </location>
</feature>
<keyword evidence="8 10" id="KW-0325">Glycoprotein</keyword>
<dbReference type="Pfam" id="PF01635">
    <property type="entry name" value="CoV_M"/>
    <property type="match status" value="1"/>
</dbReference>
<evidence type="ECO:0000256" key="9">
    <source>
        <dbReference type="ARBA" id="ARBA00023311"/>
    </source>
</evidence>
<keyword evidence="9 10" id="KW-0468">Viral matrix protein</keyword>
<evidence type="ECO:0000313" key="13">
    <source>
        <dbReference type="EMBL" id="QWN56353.1"/>
    </source>
</evidence>
<comment type="subunit">
    <text evidence="10 11">Homomultimer. Interacts with envelope E protein in the budding compartment of the host cell, which is located between endoplasmic reticulum and the Golgi complex. Forms a complex with HE and S proteins. Interacts with nucleocapsid N protein. This interaction probably participates in RNA packaging into the virus.</text>
</comment>
<evidence type="ECO:0000313" key="12">
    <source>
        <dbReference type="EMBL" id="QWN56345.1"/>
    </source>
</evidence>
<gene>
    <name evidence="10 11 12" type="primary">M</name>
</gene>
<evidence type="ECO:0000256" key="11">
    <source>
        <dbReference type="RuleBase" id="RU363118"/>
    </source>
</evidence>
<organism evidence="12">
    <name type="scientific">Alphacoronavirus sp</name>
    <dbReference type="NCBI Taxonomy" id="1906673"/>
    <lineage>
        <taxon>Viruses</taxon>
        <taxon>Riboviria</taxon>
        <taxon>Orthornavirae</taxon>
        <taxon>Pisuviricota</taxon>
        <taxon>Pisoniviricetes</taxon>
        <taxon>Nidovirales</taxon>
        <taxon>Cornidovirineae</taxon>
        <taxon>Coronaviridae</taxon>
        <taxon>Orthocoronavirinae</taxon>
        <taxon>Alphacoronavirus</taxon>
    </lineage>
</organism>
<dbReference type="PROSITE" id="PS51927">
    <property type="entry name" value="COV_M"/>
    <property type="match status" value="1"/>
</dbReference>
<feature type="transmembrane region" description="Helical" evidence="11">
    <location>
        <begin position="89"/>
        <end position="109"/>
    </location>
</feature>
<keyword evidence="1 10" id="KW-0812">Transmembrane</keyword>
<comment type="similarity">
    <text evidence="10 11">Belongs to the alphacoronaviruses M protein family.</text>
</comment>
<evidence type="ECO:0000256" key="3">
    <source>
        <dbReference type="ARBA" id="ARBA00022844"/>
    </source>
</evidence>
<dbReference type="CDD" id="cd21564">
    <property type="entry name" value="alphaCoV_M"/>
    <property type="match status" value="1"/>
</dbReference>
<keyword evidence="5 10" id="KW-0261">Viral envelope protein</keyword>
<dbReference type="GO" id="GO:0016020">
    <property type="term" value="C:membrane"/>
    <property type="evidence" value="ECO:0007669"/>
    <property type="project" value="UniProtKB-UniRule"/>
</dbReference>
<feature type="topological domain" description="Intravirion" evidence="10">
    <location>
        <begin position="45"/>
        <end position="53"/>
    </location>
</feature>
<dbReference type="GO" id="GO:0044178">
    <property type="term" value="C:host cell Golgi membrane"/>
    <property type="evidence" value="ECO:0007669"/>
    <property type="project" value="UniProtKB-SubCell"/>
</dbReference>
<evidence type="ECO:0000256" key="4">
    <source>
        <dbReference type="ARBA" id="ARBA00022870"/>
    </source>
</evidence>
<evidence type="ECO:0000256" key="5">
    <source>
        <dbReference type="ARBA" id="ARBA00022879"/>
    </source>
</evidence>
<comment type="caution">
    <text evidence="10">Lacks conserved residue(s) required for the propagation of feature annotation.</text>
</comment>
<dbReference type="InterPro" id="IPR002574">
    <property type="entry name" value="M_CoV"/>
</dbReference>
<comment type="subcellular location">
    <subcellularLocation>
        <location evidence="10 11">Host Golgi apparatus membrane</location>
        <topology evidence="10 11">Multi-pass membrane protein</topology>
    </subcellularLocation>
    <subcellularLocation>
        <location evidence="10 11">Virion membrane</location>
        <topology evidence="10 11">Multi-pass membrane protein</topology>
    </subcellularLocation>
    <text evidence="10">Largely embedded in the lipid bilayer.</text>
</comment>
<keyword evidence="4 10" id="KW-1043">Host membrane</keyword>
<keyword evidence="2 10" id="KW-1040">Host Golgi apparatus</keyword>
<dbReference type="EMBL" id="MZ081391">
    <property type="protein sequence ID" value="QWN56353.1"/>
    <property type="molecule type" value="Genomic_RNA"/>
</dbReference>
<dbReference type="InterPro" id="IPR042551">
    <property type="entry name" value="ALPHA_CORONA_M"/>
</dbReference>
<dbReference type="GO" id="GO:0019031">
    <property type="term" value="C:viral envelope"/>
    <property type="evidence" value="ECO:0007669"/>
    <property type="project" value="UniProtKB-UniRule"/>
</dbReference>
<comment type="function">
    <text evidence="10 11">Component of the viral envelope that plays a central role in virus morphogenesis and assembly via its interactions with other viral proteins.</text>
</comment>
<sequence length="238" mass="26951">MPSYRCLNEMSNGDNSTIPTEVVIQHLRNWNFSWNVILTIFLVVLQYGHYKYSAVLYGLKMTILWLLWPLVLALSIFDSWSSWGVNWTMFAFSILMACITLILWIMYFVNSFRLYRRTKTFWAFNPETDAIITLSVFGRQISIPALVAPTGITLTVLSGTLLVEGIKVATGVQVNQLPTYITVAKPNTTIVYQRAGRNLNARSNTGWAFYVRSKNGDYSAVTSPSDSLSEGEKILHLV</sequence>
<accession>A0A8F1CWH5</accession>
<feature type="transmembrane region" description="Helical" evidence="11">
    <location>
        <begin position="57"/>
        <end position="77"/>
    </location>
</feature>
<evidence type="ECO:0000256" key="2">
    <source>
        <dbReference type="ARBA" id="ARBA00022812"/>
    </source>
</evidence>
<dbReference type="GO" id="GO:0055036">
    <property type="term" value="C:virion membrane"/>
    <property type="evidence" value="ECO:0007669"/>
    <property type="project" value="UniProtKB-SubCell"/>
</dbReference>
<reference evidence="12" key="1">
    <citation type="journal article" date="2021" name="Cell">
        <title>Identification of novel bat coronaviruses sheds light on the evolutionary origins of SARS-CoV-2 and related viruses.</title>
        <authorList>
            <person name="Zhou H."/>
            <person name="Ji J."/>
            <person name="Chen X."/>
            <person name="Bi Y."/>
            <person name="Li J."/>
            <person name="Wang Q."/>
            <person name="Hu T."/>
            <person name="Song H."/>
            <person name="Zhao R."/>
            <person name="Chen Y."/>
            <person name="Cui M."/>
            <person name="Zhang Y."/>
            <person name="Hughes A.C."/>
            <person name="Holmes E.C."/>
            <person name="Shi W."/>
        </authorList>
    </citation>
    <scope>NUCLEOTIDE SEQUENCE</scope>
    <source>
        <strain evidence="12">Bat/Yunnan/HpYN13/2019</strain>
        <strain evidence="13">Bat/Yunnan/RmYN22/2020</strain>
    </source>
</reference>
<name>A0A8F1CWH5_9ALPC</name>
<evidence type="ECO:0000256" key="10">
    <source>
        <dbReference type="HAMAP-Rule" id="MF_04201"/>
    </source>
</evidence>
<keyword evidence="7 10" id="KW-0472">Membrane</keyword>
<evidence type="ECO:0000256" key="1">
    <source>
        <dbReference type="ARBA" id="ARBA00022692"/>
    </source>
</evidence>
<protein>
    <recommendedName>
        <fullName evidence="10 11">Membrane protein</fullName>
        <shortName evidence="10 11">M protein</shortName>
    </recommendedName>
    <alternativeName>
        <fullName evidence="10 11">E1 glycoprotein</fullName>
    </alternativeName>
    <alternativeName>
        <fullName evidence="10 11">Matrix glycoprotein</fullName>
    </alternativeName>
    <alternativeName>
        <fullName evidence="10 11">Membrane glycoprotein</fullName>
    </alternativeName>
</protein>
<evidence type="ECO:0000256" key="7">
    <source>
        <dbReference type="ARBA" id="ARBA00023136"/>
    </source>
</evidence>
<dbReference type="EMBL" id="MZ081390">
    <property type="protein sequence ID" value="QWN56345.1"/>
    <property type="molecule type" value="Genomic_RNA"/>
</dbReference>
<keyword evidence="6 10" id="KW-1133">Transmembrane helix</keyword>
<evidence type="ECO:0000256" key="8">
    <source>
        <dbReference type="ARBA" id="ARBA00023180"/>
    </source>
</evidence>